<dbReference type="AlphaFoldDB" id="A0A2W5KSH6"/>
<feature type="domain" description="Aminoglycoside phosphotransferase" evidence="1">
    <location>
        <begin position="62"/>
        <end position="262"/>
    </location>
</feature>
<comment type="caution">
    <text evidence="2">The sequence shown here is derived from an EMBL/GenBank/DDBJ whole genome shotgun (WGS) entry which is preliminary data.</text>
</comment>
<dbReference type="Gene3D" id="3.90.1200.10">
    <property type="match status" value="1"/>
</dbReference>
<evidence type="ECO:0000313" key="2">
    <source>
        <dbReference type="EMBL" id="PZQ18854.1"/>
    </source>
</evidence>
<dbReference type="InterPro" id="IPR002575">
    <property type="entry name" value="Aminoglycoside_PTrfase"/>
</dbReference>
<dbReference type="EMBL" id="QFPN01000001">
    <property type="protein sequence ID" value="PZQ18854.1"/>
    <property type="molecule type" value="Genomic_DNA"/>
</dbReference>
<sequence length="321" mass="34517">MTTRFGEAATPFDERVEAAVAATPELAGEVEAYDLAAVPVASPIHRATVSDCARLERRAGPPVFLKIRHADCAADVSPVAADAARKAADAGVAPHVFAAAGGALALDFLPEPWRYARVGDLQDEHILAETLAAKKALHALSPIGWRFDPFERVRSLAAEAARLGAPLPDGAAEMVAACGLAGAAIAAAGVDLAFCHNDGIASNVMLRDDAAGERVRLVDFDLAGDADPWFDVGALLNEACRFEADRRGAIEVYAGRCEERIYNRCRLYGAVDDVMWGLWGVARAVGSKRPGIEFYKYGTWRLSHARTTFAERGFEEWLRRL</sequence>
<dbReference type="Pfam" id="PF01636">
    <property type="entry name" value="APH"/>
    <property type="match status" value="1"/>
</dbReference>
<dbReference type="Proteomes" id="UP000249577">
    <property type="component" value="Unassembled WGS sequence"/>
</dbReference>
<protein>
    <recommendedName>
        <fullName evidence="1">Aminoglycoside phosphotransferase domain-containing protein</fullName>
    </recommendedName>
</protein>
<dbReference type="SUPFAM" id="SSF56112">
    <property type="entry name" value="Protein kinase-like (PK-like)"/>
    <property type="match status" value="1"/>
</dbReference>
<reference evidence="2 3" key="1">
    <citation type="submission" date="2017-08" db="EMBL/GenBank/DDBJ databases">
        <title>Infants hospitalized years apart are colonized by the same room-sourced microbial strains.</title>
        <authorList>
            <person name="Brooks B."/>
            <person name="Olm M.R."/>
            <person name="Firek B.A."/>
            <person name="Baker R."/>
            <person name="Thomas B.C."/>
            <person name="Morowitz M.J."/>
            <person name="Banfield J.F."/>
        </authorList>
    </citation>
    <scope>NUCLEOTIDE SEQUENCE [LARGE SCALE GENOMIC DNA]</scope>
    <source>
        <strain evidence="2">S2_005_003_R2_43</strain>
    </source>
</reference>
<evidence type="ECO:0000313" key="3">
    <source>
        <dbReference type="Proteomes" id="UP000249577"/>
    </source>
</evidence>
<name>A0A2W5KSH6_ANCNO</name>
<organism evidence="2 3">
    <name type="scientific">Ancylobacter novellus</name>
    <name type="common">Thiobacillus novellus</name>
    <dbReference type="NCBI Taxonomy" id="921"/>
    <lineage>
        <taxon>Bacteria</taxon>
        <taxon>Pseudomonadati</taxon>
        <taxon>Pseudomonadota</taxon>
        <taxon>Alphaproteobacteria</taxon>
        <taxon>Hyphomicrobiales</taxon>
        <taxon>Xanthobacteraceae</taxon>
        <taxon>Ancylobacter</taxon>
    </lineage>
</organism>
<accession>A0A2W5KSH6</accession>
<proteinExistence type="predicted"/>
<gene>
    <name evidence="2" type="ORF">DI565_00120</name>
</gene>
<evidence type="ECO:0000259" key="1">
    <source>
        <dbReference type="Pfam" id="PF01636"/>
    </source>
</evidence>
<dbReference type="InterPro" id="IPR011009">
    <property type="entry name" value="Kinase-like_dom_sf"/>
</dbReference>